<organism evidence="2 3">
    <name type="scientific">Xylaria multiplex</name>
    <dbReference type="NCBI Taxonomy" id="323545"/>
    <lineage>
        <taxon>Eukaryota</taxon>
        <taxon>Fungi</taxon>
        <taxon>Dikarya</taxon>
        <taxon>Ascomycota</taxon>
        <taxon>Pezizomycotina</taxon>
        <taxon>Sordariomycetes</taxon>
        <taxon>Xylariomycetidae</taxon>
        <taxon>Xylariales</taxon>
        <taxon>Xylariaceae</taxon>
        <taxon>Xylaria</taxon>
    </lineage>
</organism>
<sequence length="262" mass="27614">MTAPISSEAGSLPIIFFIPGAWHGPWVFDDVRSILSARGFGTEASSLTTVGSIDPRIGVLSDAAKIRSALIKIIDSGRELVLIAHSYGGLVVSNAVDGLGLRQRISKGLNGGVITILYLAAFAIPSKTSLLAAVGGSYLPWWGVSGDGFVTPTNPADVFYADVETSLAEKAIASLKPVPIQIVKDISTFDPWNNGFEVGYIFAEEDQALHISDQRGMFAQFPAGSFSASLSSSHSPFFSMPGALADTIEAATKHALAKRLSK</sequence>
<gene>
    <name evidence="2" type="ORF">GQX73_g6790</name>
</gene>
<dbReference type="OrthoDB" id="408373at2759"/>
<evidence type="ECO:0000313" key="3">
    <source>
        <dbReference type="Proteomes" id="UP000481858"/>
    </source>
</evidence>
<protein>
    <recommendedName>
        <fullName evidence="1">AB hydrolase-1 domain-containing protein</fullName>
    </recommendedName>
</protein>
<proteinExistence type="predicted"/>
<accession>A0A7C8ILN2</accession>
<dbReference type="SUPFAM" id="SSF53474">
    <property type="entry name" value="alpha/beta-Hydrolases"/>
    <property type="match status" value="1"/>
</dbReference>
<dbReference type="Pfam" id="PF12697">
    <property type="entry name" value="Abhydrolase_6"/>
    <property type="match status" value="1"/>
</dbReference>
<dbReference type="InParanoid" id="A0A7C8ILN2"/>
<reference evidence="2 3" key="1">
    <citation type="submission" date="2019-12" db="EMBL/GenBank/DDBJ databases">
        <title>Draft genome sequence of the ascomycete Xylaria multiplex DSM 110363.</title>
        <authorList>
            <person name="Buettner E."/>
            <person name="Kellner H."/>
        </authorList>
    </citation>
    <scope>NUCLEOTIDE SEQUENCE [LARGE SCALE GENOMIC DNA]</scope>
    <source>
        <strain evidence="2 3">DSM 110363</strain>
    </source>
</reference>
<dbReference type="InterPro" id="IPR052897">
    <property type="entry name" value="Sec-Metab_Biosynth_Hydrolase"/>
</dbReference>
<dbReference type="Proteomes" id="UP000481858">
    <property type="component" value="Unassembled WGS sequence"/>
</dbReference>
<dbReference type="Gene3D" id="3.40.50.1820">
    <property type="entry name" value="alpha/beta hydrolase"/>
    <property type="match status" value="1"/>
</dbReference>
<evidence type="ECO:0000259" key="1">
    <source>
        <dbReference type="Pfam" id="PF12697"/>
    </source>
</evidence>
<dbReference type="PANTHER" id="PTHR37017">
    <property type="entry name" value="AB HYDROLASE-1 DOMAIN-CONTAINING PROTEIN-RELATED"/>
    <property type="match status" value="1"/>
</dbReference>
<dbReference type="PANTHER" id="PTHR37017:SF11">
    <property type="entry name" value="ESTERASE_LIPASE_THIOESTERASE DOMAIN-CONTAINING PROTEIN"/>
    <property type="match status" value="1"/>
</dbReference>
<name>A0A7C8ILN2_9PEZI</name>
<dbReference type="EMBL" id="WUBL01000081">
    <property type="protein sequence ID" value="KAF2966766.1"/>
    <property type="molecule type" value="Genomic_DNA"/>
</dbReference>
<comment type="caution">
    <text evidence="2">The sequence shown here is derived from an EMBL/GenBank/DDBJ whole genome shotgun (WGS) entry which is preliminary data.</text>
</comment>
<dbReference type="AlphaFoldDB" id="A0A7C8ILN2"/>
<dbReference type="InterPro" id="IPR000073">
    <property type="entry name" value="AB_hydrolase_1"/>
</dbReference>
<dbReference type="InterPro" id="IPR029058">
    <property type="entry name" value="AB_hydrolase_fold"/>
</dbReference>
<evidence type="ECO:0000313" key="2">
    <source>
        <dbReference type="EMBL" id="KAF2966766.1"/>
    </source>
</evidence>
<feature type="domain" description="AB hydrolase-1" evidence="1">
    <location>
        <begin position="15"/>
        <end position="246"/>
    </location>
</feature>
<keyword evidence="3" id="KW-1185">Reference proteome</keyword>